<keyword evidence="12" id="KW-1185">Reference proteome</keyword>
<dbReference type="PANTHER" id="PTHR44757:SF2">
    <property type="entry name" value="BIOFILM ARCHITECTURE MAINTENANCE PROTEIN MBAA"/>
    <property type="match status" value="1"/>
</dbReference>
<feature type="domain" description="PAS" evidence="6">
    <location>
        <begin position="679"/>
        <end position="746"/>
    </location>
</feature>
<evidence type="ECO:0000256" key="2">
    <source>
        <dbReference type="ARBA" id="ARBA00022692"/>
    </source>
</evidence>
<organism evidence="11 12">
    <name type="scientific">Massilia solisilvae</name>
    <dbReference type="NCBI Taxonomy" id="1811225"/>
    <lineage>
        <taxon>Bacteria</taxon>
        <taxon>Pseudomonadati</taxon>
        <taxon>Pseudomonadota</taxon>
        <taxon>Betaproteobacteria</taxon>
        <taxon>Burkholderiales</taxon>
        <taxon>Oxalobacteraceae</taxon>
        <taxon>Telluria group</taxon>
        <taxon>Massilia</taxon>
    </lineage>
</organism>
<sequence length="1243" mass="138180">MKQADAKSSQALRRARVFLVVGLLASAVVYWAGVRLVNQELQSRLDIRARDAKHNLERQLGAYAEALRSLQAEYRATAHPTRASFRQSVTWLKLNERLPAVQAVGFSTRLAPAGKAPFEQAIRKEYAHELAQPPVIHPPAPLPTADAFVVKAIEPLARNRYGLAFDHATEPRRIEAIERARDTGEWAATRRVRLFVEPGDVDGVVFYMPIYHGDIPATLAGRRDALSGVFFLAIRVDEMLRNVFGAKLLDDLDIAIRDKANMSATRSGNAGQTLIFSNNPDDVAVPGTTLAASAPLRRTFDLTFGGTTWELSLTMRPTFQTRSQYWLPPVAGLAGVLLSFLAFFFMRSLNVARQASDAGMREAYLSLQAKEEQLNDIVQSIDEVLWTFDTSSGEVRYVSAAVERLYGRTVQSFLDRARLWLRCVHPADRRQVIRAVRRLADKGQDEMLYRIVRSDGAVRWMHYEAHYVPGTLSKPGRVDCLGRDVTEQRQMEESLRRSNRALRTIHACEKELANAAHEHALLQGICEVVVREGYRLAWSGLLVRDGGVEPAGIAGEHDGYLACIEGELRAGVMGTGTIGTTLREGRPTIINNLQSDPQFGPRREQALRRGFNSKITLPLVHDGQAVGLLNVYATEPDAFDAEEVDLLTGLANSVAVAMQFLRHRSAKLAAEAAFHLRQRAIEASPNAIVITSAAAPHYPVEYVNPAFERMTGYSAQEIAGKSLRVLHQNDKDQAGLKELRRLLRAQQEGHVTIRNYRRDGSMFWTDVHVAPVRDETGAVTHFVGAKYDVTTTKRYEEQLELQANHDALTMLANRNLLQERLNQAIAAAARDNTPVWVVFLDLDRFKFVNDTLGHQAGDVLLKQVSTRLRSVVRHTDTVARLGGDEFVLVLAEHADTSLETALVQRVMDVVAPPFIVGGHEFFLTCSMGIAVYPADGRDAETLIKHADIAMYSAKGAGRDSFQFYTSSLNEKALARLRLEGDLRNALERGEFLLHYQPQLDLRTGKVVGMEALIRWQHPELGMVSPARFIGLAEEIGLIGPIGEWVLRTACMQHRRWQLAGLPALRLAVNLSARQFADRGLAQSIAAILTDTGMSAQHLDIELTESMVMTDVEFAIGVLRELKALGVHLSVDDFGTGYSSLSYLKRFPINLLKIDQSFVRDITLNSDGAELVRSIISLAHGLRLQVIAEGVETEEQLTYLRQHGCDQMQGYYFSQPLAADAFEQLLREERALPVQDMAVMALPG</sequence>
<dbReference type="SMART" id="SM00091">
    <property type="entry name" value="PAS"/>
    <property type="match status" value="2"/>
</dbReference>
<gene>
    <name evidence="11" type="ORF">NX773_22980</name>
</gene>
<dbReference type="Gene3D" id="3.30.70.270">
    <property type="match status" value="1"/>
</dbReference>
<dbReference type="SUPFAM" id="SSF55073">
    <property type="entry name" value="Nucleotide cyclase"/>
    <property type="match status" value="1"/>
</dbReference>
<name>A0ABT2BR92_9BURK</name>
<dbReference type="InterPro" id="IPR052155">
    <property type="entry name" value="Biofilm_reg_signaling"/>
</dbReference>
<comment type="subcellular location">
    <subcellularLocation>
        <location evidence="1">Membrane</location>
    </subcellularLocation>
</comment>
<dbReference type="InterPro" id="IPR029016">
    <property type="entry name" value="GAF-like_dom_sf"/>
</dbReference>
<dbReference type="PROSITE" id="PS50883">
    <property type="entry name" value="EAL"/>
    <property type="match status" value="1"/>
</dbReference>
<dbReference type="SMART" id="SM00065">
    <property type="entry name" value="GAF"/>
    <property type="match status" value="1"/>
</dbReference>
<evidence type="ECO:0000259" key="7">
    <source>
        <dbReference type="PROSITE" id="PS50113"/>
    </source>
</evidence>
<dbReference type="PROSITE" id="PS50112">
    <property type="entry name" value="PAS"/>
    <property type="match status" value="2"/>
</dbReference>
<proteinExistence type="predicted"/>
<protein>
    <submittedName>
        <fullName evidence="11">EAL domain-containing protein</fullName>
    </submittedName>
</protein>
<dbReference type="PROSITE" id="PS50887">
    <property type="entry name" value="GGDEF"/>
    <property type="match status" value="1"/>
</dbReference>
<dbReference type="InterPro" id="IPR003018">
    <property type="entry name" value="GAF"/>
</dbReference>
<keyword evidence="2 5" id="KW-0812">Transmembrane</keyword>
<dbReference type="SMART" id="SM00267">
    <property type="entry name" value="GGDEF"/>
    <property type="match status" value="1"/>
</dbReference>
<evidence type="ECO:0000259" key="10">
    <source>
        <dbReference type="PROSITE" id="PS50887"/>
    </source>
</evidence>
<feature type="domain" description="PAS" evidence="6">
    <location>
        <begin position="370"/>
        <end position="443"/>
    </location>
</feature>
<keyword evidence="3 5" id="KW-1133">Transmembrane helix</keyword>
<dbReference type="CDD" id="cd01948">
    <property type="entry name" value="EAL"/>
    <property type="match status" value="1"/>
</dbReference>
<dbReference type="InterPro" id="IPR043128">
    <property type="entry name" value="Rev_trsase/Diguanyl_cyclase"/>
</dbReference>
<evidence type="ECO:0000313" key="11">
    <source>
        <dbReference type="EMBL" id="MCS0611031.1"/>
    </source>
</evidence>
<dbReference type="SUPFAM" id="SSF55785">
    <property type="entry name" value="PYP-like sensor domain (PAS domain)"/>
    <property type="match status" value="2"/>
</dbReference>
<feature type="domain" description="PAC" evidence="7">
    <location>
        <begin position="445"/>
        <end position="497"/>
    </location>
</feature>
<dbReference type="InterPro" id="IPR000700">
    <property type="entry name" value="PAS-assoc_C"/>
</dbReference>
<accession>A0ABT2BR92</accession>
<dbReference type="NCBIfam" id="TIGR00254">
    <property type="entry name" value="GGDEF"/>
    <property type="match status" value="1"/>
</dbReference>
<dbReference type="Pfam" id="PF13185">
    <property type="entry name" value="GAF_2"/>
    <property type="match status" value="1"/>
</dbReference>
<dbReference type="SMART" id="SM00052">
    <property type="entry name" value="EAL"/>
    <property type="match status" value="1"/>
</dbReference>
<dbReference type="CDD" id="cd00130">
    <property type="entry name" value="PAS"/>
    <property type="match status" value="2"/>
</dbReference>
<feature type="transmembrane region" description="Helical" evidence="5">
    <location>
        <begin position="17"/>
        <end position="38"/>
    </location>
</feature>
<feature type="domain" description="EAL" evidence="9">
    <location>
        <begin position="975"/>
        <end position="1229"/>
    </location>
</feature>
<dbReference type="CDD" id="cd01949">
    <property type="entry name" value="GGDEF"/>
    <property type="match status" value="1"/>
</dbReference>
<dbReference type="PROSITE" id="PS50113">
    <property type="entry name" value="PAC"/>
    <property type="match status" value="2"/>
</dbReference>
<feature type="domain" description="CHASE" evidence="8">
    <location>
        <begin position="148"/>
        <end position="252"/>
    </location>
</feature>
<dbReference type="InterPro" id="IPR013655">
    <property type="entry name" value="PAS_fold_3"/>
</dbReference>
<evidence type="ECO:0000256" key="5">
    <source>
        <dbReference type="SAM" id="Phobius"/>
    </source>
</evidence>
<dbReference type="Pfam" id="PF08447">
    <property type="entry name" value="PAS_3"/>
    <property type="match status" value="1"/>
</dbReference>
<evidence type="ECO:0000259" key="9">
    <source>
        <dbReference type="PROSITE" id="PS50883"/>
    </source>
</evidence>
<dbReference type="SUPFAM" id="SSF141868">
    <property type="entry name" value="EAL domain-like"/>
    <property type="match status" value="1"/>
</dbReference>
<dbReference type="Gene3D" id="3.30.450.20">
    <property type="entry name" value="PAS domain"/>
    <property type="match status" value="2"/>
</dbReference>
<dbReference type="RefSeq" id="WP_258858561.1">
    <property type="nucleotide sequence ID" value="NZ_JANUGV010000012.1"/>
</dbReference>
<evidence type="ECO:0000256" key="1">
    <source>
        <dbReference type="ARBA" id="ARBA00004370"/>
    </source>
</evidence>
<dbReference type="SMART" id="SM01079">
    <property type="entry name" value="CHASE"/>
    <property type="match status" value="1"/>
</dbReference>
<dbReference type="InterPro" id="IPR000014">
    <property type="entry name" value="PAS"/>
</dbReference>
<feature type="domain" description="GGDEF" evidence="10">
    <location>
        <begin position="833"/>
        <end position="966"/>
    </location>
</feature>
<dbReference type="Pfam" id="PF00563">
    <property type="entry name" value="EAL"/>
    <property type="match status" value="1"/>
</dbReference>
<dbReference type="SMART" id="SM00086">
    <property type="entry name" value="PAC"/>
    <property type="match status" value="2"/>
</dbReference>
<dbReference type="InterPro" id="IPR035919">
    <property type="entry name" value="EAL_sf"/>
</dbReference>
<reference evidence="11 12" key="1">
    <citation type="submission" date="2022-08" db="EMBL/GenBank/DDBJ databases">
        <title>Reclassification of Massilia species as members of the genera Telluria, Duganella, Pseudoduganella, Mokoshia gen. nov. and Zemynaea gen. nov. using orthogonal and non-orthogonal genome-based approaches.</title>
        <authorList>
            <person name="Bowman J.P."/>
        </authorList>
    </citation>
    <scope>NUCLEOTIDE SEQUENCE [LARGE SCALE GENOMIC DNA]</scope>
    <source>
        <strain evidence="11 12">JCM 31607</strain>
    </source>
</reference>
<evidence type="ECO:0000256" key="3">
    <source>
        <dbReference type="ARBA" id="ARBA00022989"/>
    </source>
</evidence>
<evidence type="ECO:0000259" key="8">
    <source>
        <dbReference type="PROSITE" id="PS50839"/>
    </source>
</evidence>
<dbReference type="InterPro" id="IPR042240">
    <property type="entry name" value="CHASE_sf"/>
</dbReference>
<dbReference type="Pfam" id="PF00990">
    <property type="entry name" value="GGDEF"/>
    <property type="match status" value="1"/>
</dbReference>
<dbReference type="InterPro" id="IPR035965">
    <property type="entry name" value="PAS-like_dom_sf"/>
</dbReference>
<dbReference type="Pfam" id="PF13426">
    <property type="entry name" value="PAS_9"/>
    <property type="match status" value="1"/>
</dbReference>
<evidence type="ECO:0000313" key="12">
    <source>
        <dbReference type="Proteomes" id="UP001205861"/>
    </source>
</evidence>
<dbReference type="InterPro" id="IPR001610">
    <property type="entry name" value="PAC"/>
</dbReference>
<feature type="domain" description="PAC" evidence="7">
    <location>
        <begin position="747"/>
        <end position="801"/>
    </location>
</feature>
<feature type="transmembrane region" description="Helical" evidence="5">
    <location>
        <begin position="325"/>
        <end position="346"/>
    </location>
</feature>
<dbReference type="EMBL" id="JANUGV010000012">
    <property type="protein sequence ID" value="MCS0611031.1"/>
    <property type="molecule type" value="Genomic_DNA"/>
</dbReference>
<dbReference type="InterPro" id="IPR000160">
    <property type="entry name" value="GGDEF_dom"/>
</dbReference>
<dbReference type="NCBIfam" id="TIGR00229">
    <property type="entry name" value="sensory_box"/>
    <property type="match status" value="2"/>
</dbReference>
<dbReference type="PROSITE" id="PS50839">
    <property type="entry name" value="CHASE"/>
    <property type="match status" value="1"/>
</dbReference>
<evidence type="ECO:0000256" key="4">
    <source>
        <dbReference type="ARBA" id="ARBA00023136"/>
    </source>
</evidence>
<dbReference type="Gene3D" id="3.30.450.350">
    <property type="entry name" value="CHASE domain"/>
    <property type="match status" value="1"/>
</dbReference>
<dbReference type="InterPro" id="IPR029787">
    <property type="entry name" value="Nucleotide_cyclase"/>
</dbReference>
<dbReference type="SUPFAM" id="SSF55781">
    <property type="entry name" value="GAF domain-like"/>
    <property type="match status" value="1"/>
</dbReference>
<dbReference type="PANTHER" id="PTHR44757">
    <property type="entry name" value="DIGUANYLATE CYCLASE DGCP"/>
    <property type="match status" value="1"/>
</dbReference>
<evidence type="ECO:0000259" key="6">
    <source>
        <dbReference type="PROSITE" id="PS50112"/>
    </source>
</evidence>
<dbReference type="InterPro" id="IPR006189">
    <property type="entry name" value="CHASE_dom"/>
</dbReference>
<dbReference type="Gene3D" id="3.20.20.450">
    <property type="entry name" value="EAL domain"/>
    <property type="match status" value="1"/>
</dbReference>
<dbReference type="Proteomes" id="UP001205861">
    <property type="component" value="Unassembled WGS sequence"/>
</dbReference>
<dbReference type="Pfam" id="PF03924">
    <property type="entry name" value="CHASE"/>
    <property type="match status" value="1"/>
</dbReference>
<dbReference type="Gene3D" id="3.30.450.40">
    <property type="match status" value="1"/>
</dbReference>
<comment type="caution">
    <text evidence="11">The sequence shown here is derived from an EMBL/GenBank/DDBJ whole genome shotgun (WGS) entry which is preliminary data.</text>
</comment>
<keyword evidence="4 5" id="KW-0472">Membrane</keyword>
<dbReference type="InterPro" id="IPR001633">
    <property type="entry name" value="EAL_dom"/>
</dbReference>